<dbReference type="EMBL" id="ML178983">
    <property type="protein sequence ID" value="TFK95073.1"/>
    <property type="molecule type" value="Genomic_DNA"/>
</dbReference>
<keyword evidence="3" id="KW-1185">Reference proteome</keyword>
<proteinExistence type="predicted"/>
<sequence>MPRATRSPPNRAISCSPPLSRGQKTCLATEIDTNTSVQESGHLPIESDVIDPALTITIPSAPVVSSSNPVSPLLSKVSAGQYYCERCKKPQGIQNRARHMRKHSSSSSPRGGTTCECGDRFTRTDTCMRHMKKCPIAIHSGQLKQRLDEIEWRKGSRSRKEQQRRNSWSSAPSLRFSSHGQDLYLSDGSQWSPVSPTTTMFGSTRSASTDLPLSSAFTEAPYTACPWDDLDLSLPFSPLPFSSLPQLIVDSQGCAVPWEASPVSQTFPPVESVRTSPFPPTPLSPLTLPYPGEGLVEEENKPTEGSLSPISNFSGAGEQLSSPPPVPASPFSLELAYPDEDLQDEHRPSLWTGAVELPPVSPQLSPSGHTAEVDVNPFDDLPTFDPYPLKIESDDSLATVLFESDAQDLDTDDPLSSSLSSLLLST</sequence>
<name>A0A5C3Q9E2_9AGAR</name>
<feature type="region of interest" description="Disordered" evidence="1">
    <location>
        <begin position="93"/>
        <end position="114"/>
    </location>
</feature>
<feature type="compositionally biased region" description="Basic and acidic residues" evidence="1">
    <location>
        <begin position="153"/>
        <end position="164"/>
    </location>
</feature>
<evidence type="ECO:0000313" key="3">
    <source>
        <dbReference type="Proteomes" id="UP000305067"/>
    </source>
</evidence>
<protein>
    <submittedName>
        <fullName evidence="2">Uncharacterized protein</fullName>
    </submittedName>
</protein>
<reference evidence="2 3" key="1">
    <citation type="journal article" date="2019" name="Nat. Ecol. Evol.">
        <title>Megaphylogeny resolves global patterns of mushroom evolution.</title>
        <authorList>
            <person name="Varga T."/>
            <person name="Krizsan K."/>
            <person name="Foldi C."/>
            <person name="Dima B."/>
            <person name="Sanchez-Garcia M."/>
            <person name="Sanchez-Ramirez S."/>
            <person name="Szollosi G.J."/>
            <person name="Szarkandi J.G."/>
            <person name="Papp V."/>
            <person name="Albert L."/>
            <person name="Andreopoulos W."/>
            <person name="Angelini C."/>
            <person name="Antonin V."/>
            <person name="Barry K.W."/>
            <person name="Bougher N.L."/>
            <person name="Buchanan P."/>
            <person name="Buyck B."/>
            <person name="Bense V."/>
            <person name="Catcheside P."/>
            <person name="Chovatia M."/>
            <person name="Cooper J."/>
            <person name="Damon W."/>
            <person name="Desjardin D."/>
            <person name="Finy P."/>
            <person name="Geml J."/>
            <person name="Haridas S."/>
            <person name="Hughes K."/>
            <person name="Justo A."/>
            <person name="Karasinski D."/>
            <person name="Kautmanova I."/>
            <person name="Kiss B."/>
            <person name="Kocsube S."/>
            <person name="Kotiranta H."/>
            <person name="LaButti K.M."/>
            <person name="Lechner B.E."/>
            <person name="Liimatainen K."/>
            <person name="Lipzen A."/>
            <person name="Lukacs Z."/>
            <person name="Mihaltcheva S."/>
            <person name="Morgado L.N."/>
            <person name="Niskanen T."/>
            <person name="Noordeloos M.E."/>
            <person name="Ohm R.A."/>
            <person name="Ortiz-Santana B."/>
            <person name="Ovrebo C."/>
            <person name="Racz N."/>
            <person name="Riley R."/>
            <person name="Savchenko A."/>
            <person name="Shiryaev A."/>
            <person name="Soop K."/>
            <person name="Spirin V."/>
            <person name="Szebenyi C."/>
            <person name="Tomsovsky M."/>
            <person name="Tulloss R.E."/>
            <person name="Uehling J."/>
            <person name="Grigoriev I.V."/>
            <person name="Vagvolgyi C."/>
            <person name="Papp T."/>
            <person name="Martin F.M."/>
            <person name="Miettinen O."/>
            <person name="Hibbett D.S."/>
            <person name="Nagy L.G."/>
        </authorList>
    </citation>
    <scope>NUCLEOTIDE SEQUENCE [LARGE SCALE GENOMIC DNA]</scope>
    <source>
        <strain evidence="2 3">CBS 309.79</strain>
    </source>
</reference>
<evidence type="ECO:0000313" key="2">
    <source>
        <dbReference type="EMBL" id="TFK95073.1"/>
    </source>
</evidence>
<feature type="region of interest" description="Disordered" evidence="1">
    <location>
        <begin position="153"/>
        <end position="173"/>
    </location>
</feature>
<dbReference type="AlphaFoldDB" id="A0A5C3Q9E2"/>
<feature type="compositionally biased region" description="Low complexity" evidence="1">
    <location>
        <begin position="415"/>
        <end position="426"/>
    </location>
</feature>
<accession>A0A5C3Q9E2</accession>
<evidence type="ECO:0000256" key="1">
    <source>
        <dbReference type="SAM" id="MobiDB-lite"/>
    </source>
</evidence>
<feature type="region of interest" description="Disordered" evidence="1">
    <location>
        <begin position="405"/>
        <end position="426"/>
    </location>
</feature>
<dbReference type="Proteomes" id="UP000305067">
    <property type="component" value="Unassembled WGS sequence"/>
</dbReference>
<organism evidence="2 3">
    <name type="scientific">Pterulicium gracile</name>
    <dbReference type="NCBI Taxonomy" id="1884261"/>
    <lineage>
        <taxon>Eukaryota</taxon>
        <taxon>Fungi</taxon>
        <taxon>Dikarya</taxon>
        <taxon>Basidiomycota</taxon>
        <taxon>Agaricomycotina</taxon>
        <taxon>Agaricomycetes</taxon>
        <taxon>Agaricomycetidae</taxon>
        <taxon>Agaricales</taxon>
        <taxon>Pleurotineae</taxon>
        <taxon>Pterulaceae</taxon>
        <taxon>Pterulicium</taxon>
    </lineage>
</organism>
<feature type="region of interest" description="Disordered" evidence="1">
    <location>
        <begin position="265"/>
        <end position="331"/>
    </location>
</feature>
<feature type="compositionally biased region" description="Polar residues" evidence="1">
    <location>
        <begin position="303"/>
        <end position="314"/>
    </location>
</feature>
<feature type="region of interest" description="Disordered" evidence="1">
    <location>
        <begin position="1"/>
        <end position="21"/>
    </location>
</feature>
<gene>
    <name evidence="2" type="ORF">BDV98DRAFT_578407</name>
</gene>